<accession>A0A251QHZ7</accession>
<organism evidence="2 3">
    <name type="scientific">Prunus persica</name>
    <name type="common">Peach</name>
    <name type="synonym">Amygdalus persica</name>
    <dbReference type="NCBI Taxonomy" id="3760"/>
    <lineage>
        <taxon>Eukaryota</taxon>
        <taxon>Viridiplantae</taxon>
        <taxon>Streptophyta</taxon>
        <taxon>Embryophyta</taxon>
        <taxon>Tracheophyta</taxon>
        <taxon>Spermatophyta</taxon>
        <taxon>Magnoliopsida</taxon>
        <taxon>eudicotyledons</taxon>
        <taxon>Gunneridae</taxon>
        <taxon>Pentapetalae</taxon>
        <taxon>rosids</taxon>
        <taxon>fabids</taxon>
        <taxon>Rosales</taxon>
        <taxon>Rosaceae</taxon>
        <taxon>Amygdaloideae</taxon>
        <taxon>Amygdaleae</taxon>
        <taxon>Prunus</taxon>
    </lineage>
</organism>
<reference evidence="2 3" key="1">
    <citation type="journal article" date="2013" name="Nat. Genet.">
        <title>The high-quality draft genome of peach (Prunus persica) identifies unique patterns of genetic diversity, domestication and genome evolution.</title>
        <authorList>
            <consortium name="International Peach Genome Initiative"/>
            <person name="Verde I."/>
            <person name="Abbott A.G."/>
            <person name="Scalabrin S."/>
            <person name="Jung S."/>
            <person name="Shu S."/>
            <person name="Marroni F."/>
            <person name="Zhebentyayeva T."/>
            <person name="Dettori M.T."/>
            <person name="Grimwood J."/>
            <person name="Cattonaro F."/>
            <person name="Zuccolo A."/>
            <person name="Rossini L."/>
            <person name="Jenkins J."/>
            <person name="Vendramin E."/>
            <person name="Meisel L.A."/>
            <person name="Decroocq V."/>
            <person name="Sosinski B."/>
            <person name="Prochnik S."/>
            <person name="Mitros T."/>
            <person name="Policriti A."/>
            <person name="Cipriani G."/>
            <person name="Dondini L."/>
            <person name="Ficklin S."/>
            <person name="Goodstein D.M."/>
            <person name="Xuan P."/>
            <person name="Del Fabbro C."/>
            <person name="Aramini V."/>
            <person name="Copetti D."/>
            <person name="Gonzalez S."/>
            <person name="Horner D.S."/>
            <person name="Falchi R."/>
            <person name="Lucas S."/>
            <person name="Mica E."/>
            <person name="Maldonado J."/>
            <person name="Lazzari B."/>
            <person name="Bielenberg D."/>
            <person name="Pirona R."/>
            <person name="Miculan M."/>
            <person name="Barakat A."/>
            <person name="Testolin R."/>
            <person name="Stella A."/>
            <person name="Tartarini S."/>
            <person name="Tonutti P."/>
            <person name="Arus P."/>
            <person name="Orellana A."/>
            <person name="Wells C."/>
            <person name="Main D."/>
            <person name="Vizzotto G."/>
            <person name="Silva H."/>
            <person name="Salamini F."/>
            <person name="Schmutz J."/>
            <person name="Morgante M."/>
            <person name="Rokhsar D.S."/>
        </authorList>
    </citation>
    <scope>NUCLEOTIDE SEQUENCE [LARGE SCALE GENOMIC DNA]</scope>
    <source>
        <strain evidence="3">cv. Nemared</strain>
    </source>
</reference>
<dbReference type="Gramene" id="ONI23030">
    <property type="protein sequence ID" value="ONI23030"/>
    <property type="gene ID" value="PRUPE_2G165400"/>
</dbReference>
<sequence>MEGNLYNTKLSILLLFFFWFVFWTKIENSVLYKLPSILNLLFSAQNSLVFFGQKGSLVYYLFTLTIITLIVNIIYAKKIKEKMCLCEQYIGMATSWFRAGMAIKSPYPSQRRKIAAR</sequence>
<protein>
    <submittedName>
        <fullName evidence="2">Uncharacterized protein</fullName>
    </submittedName>
</protein>
<evidence type="ECO:0000313" key="3">
    <source>
        <dbReference type="Proteomes" id="UP000006882"/>
    </source>
</evidence>
<keyword evidence="1" id="KW-0812">Transmembrane</keyword>
<proteinExistence type="predicted"/>
<feature type="transmembrane region" description="Helical" evidence="1">
    <location>
        <begin position="6"/>
        <end position="23"/>
    </location>
</feature>
<gene>
    <name evidence="2" type="ORF">PRUPE_2G165400</name>
</gene>
<dbReference type="Proteomes" id="UP000006882">
    <property type="component" value="Chromosome G2"/>
</dbReference>
<keyword evidence="1" id="KW-0472">Membrane</keyword>
<name>A0A251QHZ7_PRUPE</name>
<feature type="transmembrane region" description="Helical" evidence="1">
    <location>
        <begin position="57"/>
        <end position="75"/>
    </location>
</feature>
<evidence type="ECO:0000313" key="2">
    <source>
        <dbReference type="EMBL" id="ONI23030.1"/>
    </source>
</evidence>
<dbReference type="EMBL" id="CM007652">
    <property type="protein sequence ID" value="ONI23030.1"/>
    <property type="molecule type" value="Genomic_DNA"/>
</dbReference>
<dbReference type="AlphaFoldDB" id="A0A251QHZ7"/>
<evidence type="ECO:0000256" key="1">
    <source>
        <dbReference type="SAM" id="Phobius"/>
    </source>
</evidence>
<keyword evidence="3" id="KW-1185">Reference proteome</keyword>
<keyword evidence="1" id="KW-1133">Transmembrane helix</keyword>